<dbReference type="EMBL" id="CAJHNH020002371">
    <property type="protein sequence ID" value="CAG5126494.1"/>
    <property type="molecule type" value="Genomic_DNA"/>
</dbReference>
<dbReference type="Proteomes" id="UP000678393">
    <property type="component" value="Unassembled WGS sequence"/>
</dbReference>
<dbReference type="Pfam" id="PF00685">
    <property type="entry name" value="Sulfotransfer_1"/>
    <property type="match status" value="1"/>
</dbReference>
<keyword evidence="5" id="KW-1185">Reference proteome</keyword>
<protein>
    <recommendedName>
        <fullName evidence="3">Sulfotransferase domain-containing protein</fullName>
    </recommendedName>
</protein>
<name>A0A8S3ZA93_9EUPU</name>
<gene>
    <name evidence="4" type="ORF">CUNI_LOCUS12052</name>
</gene>
<organism evidence="4 5">
    <name type="scientific">Candidula unifasciata</name>
    <dbReference type="NCBI Taxonomy" id="100452"/>
    <lineage>
        <taxon>Eukaryota</taxon>
        <taxon>Metazoa</taxon>
        <taxon>Spiralia</taxon>
        <taxon>Lophotrochozoa</taxon>
        <taxon>Mollusca</taxon>
        <taxon>Gastropoda</taxon>
        <taxon>Heterobranchia</taxon>
        <taxon>Euthyneura</taxon>
        <taxon>Panpulmonata</taxon>
        <taxon>Eupulmonata</taxon>
        <taxon>Stylommatophora</taxon>
        <taxon>Helicina</taxon>
        <taxon>Helicoidea</taxon>
        <taxon>Geomitridae</taxon>
        <taxon>Candidula</taxon>
    </lineage>
</organism>
<dbReference type="InterPro" id="IPR027417">
    <property type="entry name" value="P-loop_NTPase"/>
</dbReference>
<dbReference type="PANTHER" id="PTHR11783">
    <property type="entry name" value="SULFOTRANSFERASE SULT"/>
    <property type="match status" value="1"/>
</dbReference>
<dbReference type="InterPro" id="IPR000863">
    <property type="entry name" value="Sulfotransferase_dom"/>
</dbReference>
<dbReference type="GO" id="GO:0008146">
    <property type="term" value="F:sulfotransferase activity"/>
    <property type="evidence" value="ECO:0007669"/>
    <property type="project" value="InterPro"/>
</dbReference>
<dbReference type="AlphaFoldDB" id="A0A8S3ZA93"/>
<proteinExistence type="inferred from homology"/>
<evidence type="ECO:0000259" key="3">
    <source>
        <dbReference type="Pfam" id="PF00685"/>
    </source>
</evidence>
<feature type="domain" description="Sulfotransferase" evidence="3">
    <location>
        <begin position="43"/>
        <end position="272"/>
    </location>
</feature>
<evidence type="ECO:0000256" key="2">
    <source>
        <dbReference type="ARBA" id="ARBA00022679"/>
    </source>
</evidence>
<accession>A0A8S3ZA93</accession>
<evidence type="ECO:0000256" key="1">
    <source>
        <dbReference type="ARBA" id="ARBA00005771"/>
    </source>
</evidence>
<sequence>MEPIQIEDETGGSLTVLEDAGYYFSPNVAPETILNLQNFQARPSDVLVVTYPKSGTHWVYEIVSMLVNRSKTLTKEPLKNIEFLPSSVFDSMPSPRVISTHLPYPRIPLDFLRKRSKIVLCVRNPRDVAVSYYKFISNLNVWDYDGSWESFFPLFLNGHLPYNSWFEHTDTWLKVARHGKHQVHLVFYEDFHEDFERTTFELAKFLEVEATQELLEDIHRETTFANMKSRKVDITMDLSRNGSSPIYRNGRVGDWVSWFTTEQLEQMDQEMEDWGLHLNNRIKYTVHAD</sequence>
<dbReference type="OrthoDB" id="205623at2759"/>
<comment type="similarity">
    <text evidence="1">Belongs to the sulfotransferase 1 family.</text>
</comment>
<comment type="caution">
    <text evidence="4">The sequence shown here is derived from an EMBL/GenBank/DDBJ whole genome shotgun (WGS) entry which is preliminary data.</text>
</comment>
<dbReference type="SUPFAM" id="SSF52540">
    <property type="entry name" value="P-loop containing nucleoside triphosphate hydrolases"/>
    <property type="match status" value="1"/>
</dbReference>
<evidence type="ECO:0000313" key="4">
    <source>
        <dbReference type="EMBL" id="CAG5126494.1"/>
    </source>
</evidence>
<keyword evidence="2" id="KW-0808">Transferase</keyword>
<evidence type="ECO:0000313" key="5">
    <source>
        <dbReference type="Proteomes" id="UP000678393"/>
    </source>
</evidence>
<reference evidence="4" key="1">
    <citation type="submission" date="2021-04" db="EMBL/GenBank/DDBJ databases">
        <authorList>
            <consortium name="Molecular Ecology Group"/>
        </authorList>
    </citation>
    <scope>NUCLEOTIDE SEQUENCE</scope>
</reference>
<dbReference type="Gene3D" id="3.40.50.300">
    <property type="entry name" value="P-loop containing nucleotide triphosphate hydrolases"/>
    <property type="match status" value="1"/>
</dbReference>